<dbReference type="PANTHER" id="PTHR13318">
    <property type="entry name" value="PARTNER OF PAIRED, ISOFORM B-RELATED"/>
    <property type="match status" value="1"/>
</dbReference>
<dbReference type="SMART" id="SM00367">
    <property type="entry name" value="LRR_CC"/>
    <property type="match status" value="5"/>
</dbReference>
<evidence type="ECO:0000313" key="1">
    <source>
        <dbReference type="EMBL" id="KOS17195.1"/>
    </source>
</evidence>
<dbReference type="EMBL" id="LGSR01000028">
    <property type="protein sequence ID" value="KOS17195.1"/>
    <property type="molecule type" value="Genomic_DNA"/>
</dbReference>
<dbReference type="InterPro" id="IPR006553">
    <property type="entry name" value="Leu-rich_rpt_Cys-con_subtyp"/>
</dbReference>
<evidence type="ECO:0000313" key="2">
    <source>
        <dbReference type="Proteomes" id="UP000053831"/>
    </source>
</evidence>
<proteinExistence type="predicted"/>
<comment type="caution">
    <text evidence="1">The sequence shown here is derived from an EMBL/GenBank/DDBJ whole genome shotgun (WGS) entry which is preliminary data.</text>
</comment>
<name>A0A0N0RT07_ESCWE</name>
<dbReference type="Pfam" id="PF13516">
    <property type="entry name" value="LRR_6"/>
    <property type="match status" value="2"/>
</dbReference>
<dbReference type="GO" id="GO:0031146">
    <property type="term" value="P:SCF-dependent proteasomal ubiquitin-dependent protein catabolic process"/>
    <property type="evidence" value="ECO:0007669"/>
    <property type="project" value="TreeGrafter"/>
</dbReference>
<accession>A0A0N0RT07</accession>
<sequence length="504" mass="56150">MADPERIRASSVSKSFHAFCFDGQLWASLDATGFYQEIPASSLAKLIANTGPFLKHLNLRGCVQLEHYRRTEVIAKSCKHLVSTTLEGCRNFERSSLHNLLRGNEHLVHLNLAGLLTLSNSTCPIIAQSCPNLEVLNVSWCRKLEASCLKEIVDSCTKLRDLRAGEIRGFDCIRMAQSIFRANTLERLVLSGCLDLNDTCLSIMMHGMNPEIDILTGLPVAPPRKLRHLDLSRCVRLTDSGVKHLGYVTPNLQGLQLSRCGMLTNAALKPIFATTPELTHLELDEVEDLTDELFSEHLANAPCAGRLEHLSLSYCDNLGDAGLLPVLKRCVRLKSVYLDNTRISDALLAEAAAMAQRRSARSPSADFRARETLHLAVFDCPNVTWAGILEVLSRNAEIQHVDGHADQATYPTEVVSLKCFYGYQMMVNAHQRRVLRGDLLAARKLERKWIDHMRAEEEARAGGGIPRRRRRRGRDAQQLQVVEEGGNIVIASQRARPLTSCCVM</sequence>
<dbReference type="GO" id="GO:0019005">
    <property type="term" value="C:SCF ubiquitin ligase complex"/>
    <property type="evidence" value="ECO:0007669"/>
    <property type="project" value="TreeGrafter"/>
</dbReference>
<dbReference type="SUPFAM" id="SSF52047">
    <property type="entry name" value="RNI-like"/>
    <property type="match status" value="1"/>
</dbReference>
<dbReference type="InterPro" id="IPR032675">
    <property type="entry name" value="LRR_dom_sf"/>
</dbReference>
<reference evidence="1 2" key="1">
    <citation type="submission" date="2015-07" db="EMBL/GenBank/DDBJ databases">
        <title>The genome of the fungus Escovopsis weberi, a specialized disease agent of ant agriculture.</title>
        <authorList>
            <person name="de Man T.J."/>
            <person name="Stajich J.E."/>
            <person name="Kubicek C.P."/>
            <person name="Chenthamara K."/>
            <person name="Atanasova L."/>
            <person name="Druzhinina I.S."/>
            <person name="Birnbaum S."/>
            <person name="Barribeau S.M."/>
            <person name="Teiling C."/>
            <person name="Suen G."/>
            <person name="Currie C."/>
            <person name="Gerardo N.M."/>
        </authorList>
    </citation>
    <scope>NUCLEOTIDE SEQUENCE [LARGE SCALE GENOMIC DNA]</scope>
</reference>
<gene>
    <name evidence="1" type="ORF">ESCO_006062</name>
</gene>
<dbReference type="STRING" id="150374.A0A0N0RT07"/>
<keyword evidence="2" id="KW-1185">Reference proteome</keyword>
<dbReference type="Proteomes" id="UP000053831">
    <property type="component" value="Unassembled WGS sequence"/>
</dbReference>
<protein>
    <submittedName>
        <fullName evidence="1">F-box/LRR-repeat protein 2</fullName>
    </submittedName>
</protein>
<dbReference type="AlphaFoldDB" id="A0A0N0RT07"/>
<dbReference type="Gene3D" id="3.80.10.10">
    <property type="entry name" value="Ribonuclease Inhibitor"/>
    <property type="match status" value="3"/>
</dbReference>
<dbReference type="InterPro" id="IPR001611">
    <property type="entry name" value="Leu-rich_rpt"/>
</dbReference>
<organism evidence="1 2">
    <name type="scientific">Escovopsis weberi</name>
    <dbReference type="NCBI Taxonomy" id="150374"/>
    <lineage>
        <taxon>Eukaryota</taxon>
        <taxon>Fungi</taxon>
        <taxon>Dikarya</taxon>
        <taxon>Ascomycota</taxon>
        <taxon>Pezizomycotina</taxon>
        <taxon>Sordariomycetes</taxon>
        <taxon>Hypocreomycetidae</taxon>
        <taxon>Hypocreales</taxon>
        <taxon>Hypocreaceae</taxon>
        <taxon>Escovopsis</taxon>
    </lineage>
</organism>
<dbReference type="OrthoDB" id="550575at2759"/>